<organism evidence="1 2">
    <name type="scientific">Subdoligranulum variabile DSM 15176</name>
    <dbReference type="NCBI Taxonomy" id="411471"/>
    <lineage>
        <taxon>Bacteria</taxon>
        <taxon>Bacillati</taxon>
        <taxon>Bacillota</taxon>
        <taxon>Clostridia</taxon>
        <taxon>Eubacteriales</taxon>
        <taxon>Oscillospiraceae</taxon>
        <taxon>Subdoligranulum</taxon>
    </lineage>
</organism>
<proteinExistence type="predicted"/>
<dbReference type="PANTHER" id="PTHR37305">
    <property type="entry name" value="INTEGRAL MEMBRANE PROTEIN-RELATED"/>
    <property type="match status" value="1"/>
</dbReference>
<reference evidence="1" key="1">
    <citation type="submission" date="2009-12" db="EMBL/GenBank/DDBJ databases">
        <authorList>
            <person name="Weinstock G."/>
            <person name="Sodergren E."/>
            <person name="Clifton S."/>
            <person name="Fulton L."/>
            <person name="Fulton B."/>
            <person name="Courtney L."/>
            <person name="Fronick C."/>
            <person name="Harrison M."/>
            <person name="Strong C."/>
            <person name="Farmer C."/>
            <person name="Delahaunty K."/>
            <person name="Markovic C."/>
            <person name="Hall O."/>
            <person name="Minx P."/>
            <person name="Tomlinson C."/>
            <person name="Mitreva M."/>
            <person name="Nelson J."/>
            <person name="Hou S."/>
            <person name="Wollam A."/>
            <person name="Pepin K.H."/>
            <person name="Johnson M."/>
            <person name="Bhonagiri V."/>
            <person name="Nash W.E."/>
            <person name="Warren W."/>
            <person name="Chinwalla A."/>
            <person name="Mardis E.R."/>
            <person name="Wilson R.K."/>
        </authorList>
    </citation>
    <scope>NUCLEOTIDE SEQUENCE [LARGE SCALE GENOMIC DNA]</scope>
    <source>
        <strain evidence="1">DSM 15176</strain>
    </source>
</reference>
<dbReference type="Proteomes" id="UP000003438">
    <property type="component" value="Unassembled WGS sequence"/>
</dbReference>
<protein>
    <submittedName>
        <fullName evidence="1">Uncharacterized protein</fullName>
    </submittedName>
</protein>
<keyword evidence="2" id="KW-1185">Reference proteome</keyword>
<accession>D1PQH7</accession>
<evidence type="ECO:0000313" key="2">
    <source>
        <dbReference type="Proteomes" id="UP000003438"/>
    </source>
</evidence>
<comment type="caution">
    <text evidence="1">The sequence shown here is derived from an EMBL/GenBank/DDBJ whole genome shotgun (WGS) entry which is preliminary data.</text>
</comment>
<dbReference type="HOGENOM" id="CLU_677795_0_0_9"/>
<dbReference type="EMBL" id="ACBY02000042">
    <property type="protein sequence ID" value="EFB75067.1"/>
    <property type="molecule type" value="Genomic_DNA"/>
</dbReference>
<dbReference type="eggNOG" id="COG1277">
    <property type="taxonomic scope" value="Bacteria"/>
</dbReference>
<dbReference type="OrthoDB" id="1700423at2"/>
<dbReference type="RefSeq" id="WP_007048005.1">
    <property type="nucleotide sequence ID" value="NZ_GG704770.1"/>
</dbReference>
<sequence length="406" mass="44579">MRLYCWELKKLLRRRSARVALLLLLLWTAAGILVNVFVNNGYTISNDRPRVSGPAEIAHQLAWAEPWRGPLTGEKLAAAQSVIYDFYQDPALRTPDGNVDFDAWVEVIRPMGGMGDALSNIAAEVYDYPYSEASELEPDRLLTYYDDRAAAVTRWLESQFDDPDDRAVFEAQEAAVKTPFVFDWYSGQFTVLETFRDILIGTCLLLGIALAPLFSDEIQTGVLAVSHCARRGRRPLTLAKLAAALTVAAGVWVVVALLLVAGQLVFFGTRGLDCPIQLLRPLATAPLTFGDCEGFALVFGLACCLGTAGITAGLSGLLPSNFAAMIAVFGLLVLQPMFAGLLPDRWQQLAALLPTAVDFYDLFRQNLYHIGPLRLWSPLAQLAAQPLWLAVMMPAAGVAYVRRQVR</sequence>
<dbReference type="PANTHER" id="PTHR37305:SF1">
    <property type="entry name" value="MEMBRANE PROTEIN"/>
    <property type="match status" value="1"/>
</dbReference>
<name>D1PQH7_9FIRM</name>
<gene>
    <name evidence="1" type="ORF">SUBVAR_06646</name>
</gene>
<dbReference type="AlphaFoldDB" id="D1PQH7"/>
<evidence type="ECO:0000313" key="1">
    <source>
        <dbReference type="EMBL" id="EFB75067.1"/>
    </source>
</evidence>
<dbReference type="STRING" id="411471.SUBVAR_06646"/>